<proteinExistence type="inferred from homology"/>
<dbReference type="InterPro" id="IPR016169">
    <property type="entry name" value="FAD-bd_PCMH_sub2"/>
</dbReference>
<keyword evidence="4" id="KW-0274">FAD</keyword>
<gene>
    <name evidence="7" type="ORF">ONZ51_g4016</name>
</gene>
<comment type="cofactor">
    <cofactor evidence="1">
        <name>FAD</name>
        <dbReference type="ChEBI" id="CHEBI:57692"/>
    </cofactor>
</comment>
<dbReference type="EMBL" id="JAPEVG010000074">
    <property type="protein sequence ID" value="KAJ8487701.1"/>
    <property type="molecule type" value="Genomic_DNA"/>
</dbReference>
<dbReference type="Pfam" id="PF08031">
    <property type="entry name" value="BBE"/>
    <property type="match status" value="1"/>
</dbReference>
<dbReference type="GO" id="GO:0071949">
    <property type="term" value="F:FAD binding"/>
    <property type="evidence" value="ECO:0007669"/>
    <property type="project" value="InterPro"/>
</dbReference>
<dbReference type="GO" id="GO:0016491">
    <property type="term" value="F:oxidoreductase activity"/>
    <property type="evidence" value="ECO:0007669"/>
    <property type="project" value="UniProtKB-KW"/>
</dbReference>
<evidence type="ECO:0000313" key="8">
    <source>
        <dbReference type="Proteomes" id="UP001215151"/>
    </source>
</evidence>
<dbReference type="Gene3D" id="3.30.465.10">
    <property type="match status" value="1"/>
</dbReference>
<keyword evidence="3" id="KW-0285">Flavoprotein</keyword>
<dbReference type="InterPro" id="IPR006094">
    <property type="entry name" value="Oxid_FAD_bind_N"/>
</dbReference>
<evidence type="ECO:0000256" key="1">
    <source>
        <dbReference type="ARBA" id="ARBA00001974"/>
    </source>
</evidence>
<evidence type="ECO:0000256" key="4">
    <source>
        <dbReference type="ARBA" id="ARBA00022827"/>
    </source>
</evidence>
<dbReference type="Gene3D" id="3.30.43.10">
    <property type="entry name" value="Uridine Diphospho-n-acetylenolpyruvylglucosamine Reductase, domain 2"/>
    <property type="match status" value="1"/>
</dbReference>
<sequence>MSDFQILKSSFKGDLVVPGDPTYPEAIARWAKNAARNAAVVAFVKDTEDVANAILYARHAGLEISIKGGGHNPSAASSTEGGLVIDLSRYMDGVRVDPEGRLAYVGGGALWRTVDKAAIQFGLATVAGTVNHVRKSFYIVIRGELNHPSLKTGVGGLALGAGYGWLSGAHGLTIDNIVQATIVTADGCVRTASKTENADLLWGIRGAGPNFGAVTEFVLQLHPQRRTVFGGLIFFTADKLHQLLDVTGEWWAKGPSEKEGMFQIFTRWPDKQPCILHVLFYNGSEEEGRQNYKALFDICPFEDWCKEMPYEALNGMQNEFFGPQANAYMKGTFLSPSLSPAALTRIFERVIECSEPAGYDIYLLIEYFPLQAANAVPDDATPYRRGLTPNVLCLILSKRDDEDPLGYMRSAARDIIEMFAEDSGVHMGYGNYCPESDTLPPQELVSVDKAKQLFGSNYPRLQQVKKQYDPEMVFRKWFMITPAA</sequence>
<dbReference type="InterPro" id="IPR012951">
    <property type="entry name" value="BBE"/>
</dbReference>
<dbReference type="PANTHER" id="PTHR42973">
    <property type="entry name" value="BINDING OXIDOREDUCTASE, PUTATIVE (AFU_ORTHOLOGUE AFUA_1G17690)-RELATED"/>
    <property type="match status" value="1"/>
</dbReference>
<dbReference type="AlphaFoldDB" id="A0AAD7TZ45"/>
<keyword evidence="8" id="KW-1185">Reference proteome</keyword>
<keyword evidence="5" id="KW-0560">Oxidoreductase</keyword>
<accession>A0AAD7TZ45</accession>
<name>A0AAD7TZ45_9APHY</name>
<evidence type="ECO:0000256" key="2">
    <source>
        <dbReference type="ARBA" id="ARBA00005466"/>
    </source>
</evidence>
<organism evidence="7 8">
    <name type="scientific">Trametes cubensis</name>
    <dbReference type="NCBI Taxonomy" id="1111947"/>
    <lineage>
        <taxon>Eukaryota</taxon>
        <taxon>Fungi</taxon>
        <taxon>Dikarya</taxon>
        <taxon>Basidiomycota</taxon>
        <taxon>Agaricomycotina</taxon>
        <taxon>Agaricomycetes</taxon>
        <taxon>Polyporales</taxon>
        <taxon>Polyporaceae</taxon>
        <taxon>Trametes</taxon>
    </lineage>
</organism>
<comment type="similarity">
    <text evidence="2">Belongs to the oxygen-dependent FAD-linked oxidoreductase family.</text>
</comment>
<evidence type="ECO:0000256" key="3">
    <source>
        <dbReference type="ARBA" id="ARBA00022630"/>
    </source>
</evidence>
<dbReference type="SUPFAM" id="SSF56176">
    <property type="entry name" value="FAD-binding/transporter-associated domain-like"/>
    <property type="match status" value="1"/>
</dbReference>
<reference evidence="7" key="1">
    <citation type="submission" date="2022-11" db="EMBL/GenBank/DDBJ databases">
        <title>Genome Sequence of Cubamyces cubensis.</title>
        <authorList>
            <person name="Buettner E."/>
        </authorList>
    </citation>
    <scope>NUCLEOTIDE SEQUENCE</scope>
    <source>
        <strain evidence="7">MPL-01</strain>
    </source>
</reference>
<dbReference type="PANTHER" id="PTHR42973:SF39">
    <property type="entry name" value="FAD-BINDING PCMH-TYPE DOMAIN-CONTAINING PROTEIN"/>
    <property type="match status" value="1"/>
</dbReference>
<dbReference type="Proteomes" id="UP001215151">
    <property type="component" value="Unassembled WGS sequence"/>
</dbReference>
<dbReference type="Pfam" id="PF01565">
    <property type="entry name" value="FAD_binding_4"/>
    <property type="match status" value="1"/>
</dbReference>
<evidence type="ECO:0000256" key="5">
    <source>
        <dbReference type="ARBA" id="ARBA00023002"/>
    </source>
</evidence>
<dbReference type="InterPro" id="IPR016167">
    <property type="entry name" value="FAD-bd_PCMH_sub1"/>
</dbReference>
<comment type="caution">
    <text evidence="7">The sequence shown here is derived from an EMBL/GenBank/DDBJ whole genome shotgun (WGS) entry which is preliminary data.</text>
</comment>
<dbReference type="InterPro" id="IPR050416">
    <property type="entry name" value="FAD-linked_Oxidoreductase"/>
</dbReference>
<feature type="domain" description="FAD-binding PCMH-type" evidence="6">
    <location>
        <begin position="33"/>
        <end position="224"/>
    </location>
</feature>
<evidence type="ECO:0000313" key="7">
    <source>
        <dbReference type="EMBL" id="KAJ8487701.1"/>
    </source>
</evidence>
<dbReference type="PROSITE" id="PS51387">
    <property type="entry name" value="FAD_PCMH"/>
    <property type="match status" value="1"/>
</dbReference>
<dbReference type="InterPro" id="IPR016166">
    <property type="entry name" value="FAD-bd_PCMH"/>
</dbReference>
<dbReference type="Gene3D" id="3.40.462.20">
    <property type="match status" value="1"/>
</dbReference>
<protein>
    <recommendedName>
        <fullName evidence="6">FAD-binding PCMH-type domain-containing protein</fullName>
    </recommendedName>
</protein>
<evidence type="ECO:0000259" key="6">
    <source>
        <dbReference type="PROSITE" id="PS51387"/>
    </source>
</evidence>
<dbReference type="InterPro" id="IPR036318">
    <property type="entry name" value="FAD-bd_PCMH-like_sf"/>
</dbReference>